<proteinExistence type="predicted"/>
<accession>A0A8T0FDH6</accession>
<evidence type="ECO:0000256" key="1">
    <source>
        <dbReference type="ARBA" id="ARBA00004141"/>
    </source>
</evidence>
<dbReference type="PANTHER" id="PTHR11785">
    <property type="entry name" value="AMINO ACID TRANSPORTER"/>
    <property type="match status" value="1"/>
</dbReference>
<dbReference type="GO" id="GO:0016020">
    <property type="term" value="C:membrane"/>
    <property type="evidence" value="ECO:0007669"/>
    <property type="project" value="UniProtKB-SubCell"/>
</dbReference>
<dbReference type="Gene3D" id="1.20.1740.10">
    <property type="entry name" value="Amino acid/polyamine transporter I"/>
    <property type="match status" value="1"/>
</dbReference>
<evidence type="ECO:0000256" key="5">
    <source>
        <dbReference type="SAM" id="MobiDB-lite"/>
    </source>
</evidence>
<comment type="subcellular location">
    <subcellularLocation>
        <location evidence="1">Membrane</location>
        <topology evidence="1">Multi-pass membrane protein</topology>
    </subcellularLocation>
</comment>
<dbReference type="Proteomes" id="UP000807504">
    <property type="component" value="Unassembled WGS sequence"/>
</dbReference>
<name>A0A8T0FDH6_ARGBR</name>
<dbReference type="InterPro" id="IPR050598">
    <property type="entry name" value="AminoAcid_Transporter"/>
</dbReference>
<dbReference type="Pfam" id="PF13520">
    <property type="entry name" value="AA_permease_2"/>
    <property type="match status" value="1"/>
</dbReference>
<evidence type="ECO:0000256" key="6">
    <source>
        <dbReference type="SAM" id="Phobius"/>
    </source>
</evidence>
<evidence type="ECO:0000256" key="2">
    <source>
        <dbReference type="ARBA" id="ARBA00022692"/>
    </source>
</evidence>
<reference evidence="7" key="2">
    <citation type="submission" date="2020-06" db="EMBL/GenBank/DDBJ databases">
        <authorList>
            <person name="Sheffer M."/>
        </authorList>
    </citation>
    <scope>NUCLEOTIDE SEQUENCE</scope>
</reference>
<dbReference type="AlphaFoldDB" id="A0A8T0FDH6"/>
<evidence type="ECO:0000256" key="3">
    <source>
        <dbReference type="ARBA" id="ARBA00022989"/>
    </source>
</evidence>
<feature type="transmembrane region" description="Helical" evidence="6">
    <location>
        <begin position="36"/>
        <end position="56"/>
    </location>
</feature>
<evidence type="ECO:0000313" key="8">
    <source>
        <dbReference type="Proteomes" id="UP000807504"/>
    </source>
</evidence>
<feature type="region of interest" description="Disordered" evidence="5">
    <location>
        <begin position="1"/>
        <end position="20"/>
    </location>
</feature>
<evidence type="ECO:0000313" key="7">
    <source>
        <dbReference type="EMBL" id="KAF8786973.1"/>
    </source>
</evidence>
<dbReference type="FunFam" id="1.20.1740.10:FF:000092">
    <property type="entry name" value="Putative L-type amino acid transporter 1-like protein MLAS"/>
    <property type="match status" value="1"/>
</dbReference>
<dbReference type="EMBL" id="JABXBU010000015">
    <property type="protein sequence ID" value="KAF8786973.1"/>
    <property type="molecule type" value="Genomic_DNA"/>
</dbReference>
<keyword evidence="2 6" id="KW-0812">Transmembrane</keyword>
<feature type="compositionally biased region" description="Basic and acidic residues" evidence="5">
    <location>
        <begin position="1"/>
        <end position="12"/>
    </location>
</feature>
<keyword evidence="3 6" id="KW-1133">Transmembrane helix</keyword>
<dbReference type="PANTHER" id="PTHR11785:SF240">
    <property type="entry name" value="LD25378P"/>
    <property type="match status" value="1"/>
</dbReference>
<comment type="caution">
    <text evidence="7">The sequence shown here is derived from an EMBL/GenBank/DDBJ whole genome shotgun (WGS) entry which is preliminary data.</text>
</comment>
<gene>
    <name evidence="7" type="ORF">HNY73_008616</name>
</gene>
<keyword evidence="8" id="KW-1185">Reference proteome</keyword>
<organism evidence="7 8">
    <name type="scientific">Argiope bruennichi</name>
    <name type="common">Wasp spider</name>
    <name type="synonym">Aranea bruennichi</name>
    <dbReference type="NCBI Taxonomy" id="94029"/>
    <lineage>
        <taxon>Eukaryota</taxon>
        <taxon>Metazoa</taxon>
        <taxon>Ecdysozoa</taxon>
        <taxon>Arthropoda</taxon>
        <taxon>Chelicerata</taxon>
        <taxon>Arachnida</taxon>
        <taxon>Araneae</taxon>
        <taxon>Araneomorphae</taxon>
        <taxon>Entelegynae</taxon>
        <taxon>Araneoidea</taxon>
        <taxon>Araneidae</taxon>
        <taxon>Argiope</taxon>
    </lineage>
</organism>
<evidence type="ECO:0000256" key="4">
    <source>
        <dbReference type="ARBA" id="ARBA00023136"/>
    </source>
</evidence>
<protein>
    <submittedName>
        <fullName evidence="7">Y+L amino acid transporter 2 like protein</fullName>
    </submittedName>
</protein>
<dbReference type="GO" id="GO:0015179">
    <property type="term" value="F:L-amino acid transmembrane transporter activity"/>
    <property type="evidence" value="ECO:0007669"/>
    <property type="project" value="TreeGrafter"/>
</dbReference>
<feature type="transmembrane region" description="Helical" evidence="6">
    <location>
        <begin position="68"/>
        <end position="96"/>
    </location>
</feature>
<sequence length="175" mass="18680">MVTEMETKKKMTESTCSTKKADQKADDKSVGLKKELGLLDGIGVIVGVIIGSGIFVSPKGVLIHSGSILMCLAVWALSGVLSTFGACCYAELGTAIPKSGGEFAYLNASFGPLLAFLYLWVALLIIMPTGNAIIALTFAEYILQPYYGHCSTPQLAVKLLAALVICEYINNFILY</sequence>
<reference evidence="7" key="1">
    <citation type="journal article" date="2020" name="bioRxiv">
        <title>Chromosome-level reference genome of the European wasp spider Argiope bruennichi: a resource for studies on range expansion and evolutionary adaptation.</title>
        <authorList>
            <person name="Sheffer M.M."/>
            <person name="Hoppe A."/>
            <person name="Krehenwinkel H."/>
            <person name="Uhl G."/>
            <person name="Kuss A.W."/>
            <person name="Jensen L."/>
            <person name="Jensen C."/>
            <person name="Gillespie R.G."/>
            <person name="Hoff K.J."/>
            <person name="Prost S."/>
        </authorList>
    </citation>
    <scope>NUCLEOTIDE SEQUENCE</scope>
</reference>
<feature type="transmembrane region" description="Helical" evidence="6">
    <location>
        <begin position="155"/>
        <end position="174"/>
    </location>
</feature>
<dbReference type="InterPro" id="IPR002293">
    <property type="entry name" value="AA/rel_permease1"/>
</dbReference>
<keyword evidence="4 6" id="KW-0472">Membrane</keyword>